<evidence type="ECO:0000313" key="2">
    <source>
        <dbReference type="EMBL" id="TNV87043.1"/>
    </source>
</evidence>
<name>A0A8J8P4W9_HALGN</name>
<gene>
    <name evidence="2" type="ORF">FGO68_gene4592</name>
</gene>
<feature type="compositionally biased region" description="Basic residues" evidence="1">
    <location>
        <begin position="232"/>
        <end position="241"/>
    </location>
</feature>
<sequence length="782" mass="88687">MDKINENKMVRKKSSALLIYDIEHFPPELANRNSAVLNEDLIKITHDYQEFSPSRMLSQQNMVPQSVNFEVLEIQPNAAPLSKPASRRDKSTPRIRINKGGHSNRNLVDKTTMINDDGQTTVMAVGGEMSHSKPSISHQIHIDMSSMLVNQKGLFLEENLQGVTSGQISYNIQNSSQMEMTPANQSALDEYILGNKLMRPSEQQQQLNSVKSSLSAQGEIRESQTAQGSPRKAARLLKSQKRCGTSQGGSHIRHGSLNMAPNNFLVQQYLQVYRGKSVLAQETSAQTKQRQQAKMRRQEEPQKGGDFSSLALVPANPVVRFEKEKKNLVPTIVQGTAFKTQSSPIKLEQKIIKVSRKLRRRILTHLYQEDHQLPQTAILQSLEKKTVHRIKRGSQEILNTQNGSVGIAKTPDVANYSTQTPLQLVNRQNVRSVERFRIKGQLQQQNQVVNEVIQQKETQVVFSRQLSNPQAQSPIDASPLIKNASTKEMAPLQNSITPNMPQINGRELQNQGKRRQYFGVQKVPETVKVTARDFNGWMRLSMRMEQNPSDLLPPQQIVDKTSIAQKLAKRIGEARFEDHKAPEIIQRVIQEGKKISFQRQVSTQLPISKSTSFREQTKPDESNFQRPAVVQAISTSKNETIINITNQPTLTHSHQEEDTRKKFDRLMNFDLHPSFREAQSRMEQLSKRIKRLNSHQLDMQTPKEHHVIGGGILNYHSSIPSCIESSPNKVNLALNQWRKEYSQYATKGSAKKVKFNEELVSFKEPEDGTERGRSPIRVSNIL</sequence>
<feature type="compositionally biased region" description="Polar residues" evidence="1">
    <location>
        <begin position="283"/>
        <end position="292"/>
    </location>
</feature>
<dbReference type="AlphaFoldDB" id="A0A8J8P4W9"/>
<accession>A0A8J8P4W9</accession>
<feature type="region of interest" description="Disordered" evidence="1">
    <location>
        <begin position="283"/>
        <end position="309"/>
    </location>
</feature>
<evidence type="ECO:0000256" key="1">
    <source>
        <dbReference type="SAM" id="MobiDB-lite"/>
    </source>
</evidence>
<keyword evidence="3" id="KW-1185">Reference proteome</keyword>
<comment type="caution">
    <text evidence="2">The sequence shown here is derived from an EMBL/GenBank/DDBJ whole genome shotgun (WGS) entry which is preliminary data.</text>
</comment>
<dbReference type="EMBL" id="RRYP01000658">
    <property type="protein sequence ID" value="TNV87043.1"/>
    <property type="molecule type" value="Genomic_DNA"/>
</dbReference>
<organism evidence="2 3">
    <name type="scientific">Halteria grandinella</name>
    <dbReference type="NCBI Taxonomy" id="5974"/>
    <lineage>
        <taxon>Eukaryota</taxon>
        <taxon>Sar</taxon>
        <taxon>Alveolata</taxon>
        <taxon>Ciliophora</taxon>
        <taxon>Intramacronucleata</taxon>
        <taxon>Spirotrichea</taxon>
        <taxon>Stichotrichia</taxon>
        <taxon>Sporadotrichida</taxon>
        <taxon>Halteriidae</taxon>
        <taxon>Halteria</taxon>
    </lineage>
</organism>
<protein>
    <submittedName>
        <fullName evidence="2">Uncharacterized protein</fullName>
    </submittedName>
</protein>
<proteinExistence type="predicted"/>
<feature type="region of interest" description="Disordered" evidence="1">
    <location>
        <begin position="78"/>
        <end position="105"/>
    </location>
</feature>
<feature type="region of interest" description="Disordered" evidence="1">
    <location>
        <begin position="209"/>
        <end position="255"/>
    </location>
</feature>
<reference evidence="2" key="1">
    <citation type="submission" date="2019-06" db="EMBL/GenBank/DDBJ databases">
        <authorList>
            <person name="Zheng W."/>
        </authorList>
    </citation>
    <scope>NUCLEOTIDE SEQUENCE</scope>
    <source>
        <strain evidence="2">QDHG01</strain>
    </source>
</reference>
<evidence type="ECO:0000313" key="3">
    <source>
        <dbReference type="Proteomes" id="UP000785679"/>
    </source>
</evidence>
<dbReference type="Proteomes" id="UP000785679">
    <property type="component" value="Unassembled WGS sequence"/>
</dbReference>